<accession>A0A382DXM4</accession>
<dbReference type="AlphaFoldDB" id="A0A382DXM4"/>
<dbReference type="GO" id="GO:0008168">
    <property type="term" value="F:methyltransferase activity"/>
    <property type="evidence" value="ECO:0007669"/>
    <property type="project" value="UniProtKB-KW"/>
</dbReference>
<dbReference type="Pfam" id="PF03602">
    <property type="entry name" value="Cons_hypoth95"/>
    <property type="match status" value="1"/>
</dbReference>
<keyword evidence="1" id="KW-0489">Methyltransferase</keyword>
<dbReference type="PANTHER" id="PTHR43542">
    <property type="entry name" value="METHYLTRANSFERASE"/>
    <property type="match status" value="1"/>
</dbReference>
<dbReference type="PANTHER" id="PTHR43542:SF1">
    <property type="entry name" value="METHYLTRANSFERASE"/>
    <property type="match status" value="1"/>
</dbReference>
<dbReference type="PIRSF" id="PIRSF004553">
    <property type="entry name" value="CHP00095"/>
    <property type="match status" value="1"/>
</dbReference>
<name>A0A382DXM4_9ZZZZ</name>
<protein>
    <recommendedName>
        <fullName evidence="4">16S rRNA (Guanine(966)-N(2))-methyltransferase RsmD</fullName>
    </recommendedName>
</protein>
<reference evidence="3" key="1">
    <citation type="submission" date="2018-05" db="EMBL/GenBank/DDBJ databases">
        <authorList>
            <person name="Lanie J.A."/>
            <person name="Ng W.-L."/>
            <person name="Kazmierczak K.M."/>
            <person name="Andrzejewski T.M."/>
            <person name="Davidsen T.M."/>
            <person name="Wayne K.J."/>
            <person name="Tettelin H."/>
            <person name="Glass J.I."/>
            <person name="Rusch D."/>
            <person name="Podicherti R."/>
            <person name="Tsui H.-C.T."/>
            <person name="Winkler M.E."/>
        </authorList>
    </citation>
    <scope>NUCLEOTIDE SEQUENCE</scope>
</reference>
<keyword evidence="2" id="KW-0808">Transferase</keyword>
<evidence type="ECO:0000313" key="3">
    <source>
        <dbReference type="EMBL" id="SVB42919.1"/>
    </source>
</evidence>
<dbReference type="InterPro" id="IPR029063">
    <property type="entry name" value="SAM-dependent_MTases_sf"/>
</dbReference>
<gene>
    <name evidence="3" type="ORF">METZ01_LOCUS195773</name>
</gene>
<proteinExistence type="predicted"/>
<dbReference type="CDD" id="cd02440">
    <property type="entry name" value="AdoMet_MTases"/>
    <property type="match status" value="1"/>
</dbReference>
<dbReference type="NCBIfam" id="TIGR00095">
    <property type="entry name" value="16S rRNA (guanine(966)-N(2))-methyltransferase RsmD"/>
    <property type="match status" value="1"/>
</dbReference>
<dbReference type="Gene3D" id="3.40.50.150">
    <property type="entry name" value="Vaccinia Virus protein VP39"/>
    <property type="match status" value="1"/>
</dbReference>
<organism evidence="3">
    <name type="scientific">marine metagenome</name>
    <dbReference type="NCBI Taxonomy" id="408172"/>
    <lineage>
        <taxon>unclassified sequences</taxon>
        <taxon>metagenomes</taxon>
        <taxon>ecological metagenomes</taxon>
    </lineage>
</organism>
<dbReference type="GO" id="GO:0031167">
    <property type="term" value="P:rRNA methylation"/>
    <property type="evidence" value="ECO:0007669"/>
    <property type="project" value="InterPro"/>
</dbReference>
<feature type="non-terminal residue" evidence="3">
    <location>
        <position position="1"/>
    </location>
</feature>
<dbReference type="EMBL" id="UINC01041528">
    <property type="protein sequence ID" value="SVB42919.1"/>
    <property type="molecule type" value="Genomic_DNA"/>
</dbReference>
<evidence type="ECO:0000256" key="1">
    <source>
        <dbReference type="ARBA" id="ARBA00022603"/>
    </source>
</evidence>
<evidence type="ECO:0008006" key="4">
    <source>
        <dbReference type="Google" id="ProtNLM"/>
    </source>
</evidence>
<evidence type="ECO:0000256" key="2">
    <source>
        <dbReference type="ARBA" id="ARBA00022679"/>
    </source>
</evidence>
<sequence length="187" mass="20105">NLAIRISGGFLRGRRIASPTSGHGVRPTTEKVKLAMFSVIGLDGVRGKKALDLFACSGALGLEAISRGAESAHFVEKSGKNYRLIQENIDKLGIGNSCIVTHADCVKFISGCEDSYGLVMLDPPFEIDYWQILMTNVGKKGFVSPSGIVVAEHKKGVILEDGYGKISRFNLKTYGDSQVSFYEVAGG</sequence>
<dbReference type="SUPFAM" id="SSF53335">
    <property type="entry name" value="S-adenosyl-L-methionine-dependent methyltransferases"/>
    <property type="match status" value="1"/>
</dbReference>
<dbReference type="InterPro" id="IPR004398">
    <property type="entry name" value="RNA_MeTrfase_RsmD"/>
</dbReference>